<evidence type="ECO:0000256" key="3">
    <source>
        <dbReference type="ARBA" id="ARBA00022777"/>
    </source>
</evidence>
<dbReference type="InterPro" id="IPR050339">
    <property type="entry name" value="CC_SR_Kinase"/>
</dbReference>
<dbReference type="GO" id="GO:0004694">
    <property type="term" value="F:eukaryotic translation initiation factor 2alpha kinase activity"/>
    <property type="evidence" value="ECO:0007669"/>
    <property type="project" value="TreeGrafter"/>
</dbReference>
<organism evidence="6 7">
    <name type="scientific">Pristionchus entomophagus</name>
    <dbReference type="NCBI Taxonomy" id="358040"/>
    <lineage>
        <taxon>Eukaryota</taxon>
        <taxon>Metazoa</taxon>
        <taxon>Ecdysozoa</taxon>
        <taxon>Nematoda</taxon>
        <taxon>Chromadorea</taxon>
        <taxon>Rhabditida</taxon>
        <taxon>Rhabditina</taxon>
        <taxon>Diplogasteromorpha</taxon>
        <taxon>Diplogasteroidea</taxon>
        <taxon>Neodiplogasteridae</taxon>
        <taxon>Pristionchus</taxon>
    </lineage>
</organism>
<keyword evidence="4" id="KW-0067">ATP-binding</keyword>
<dbReference type="InterPro" id="IPR011009">
    <property type="entry name" value="Kinase-like_dom_sf"/>
</dbReference>
<dbReference type="Gene3D" id="1.10.510.10">
    <property type="entry name" value="Transferase(Phosphotransferase) domain 1"/>
    <property type="match status" value="1"/>
</dbReference>
<sequence>YKDDCVFIYIQMELCKQTLHDWLYSNDERDWNRSKTWFKQLVSAVAYLHEKKKIHRDLKPLNILLDERDRLKICDLGLVADRAMKNGQEIDRMRSIAGSPMYMAPEQEMRPGQLRSPYTSKVDVFSLGLILSELSVCMTVHKAIEVFENYRRGRANSILRNRPDMDEFVNWLTNVDAHNRPTCDAILADEFLS</sequence>
<dbReference type="SMART" id="SM00220">
    <property type="entry name" value="S_TKc"/>
    <property type="match status" value="1"/>
</dbReference>
<keyword evidence="1" id="KW-0808">Transferase</keyword>
<comment type="caution">
    <text evidence="6">The sequence shown here is derived from an EMBL/GenBank/DDBJ whole genome shotgun (WGS) entry which is preliminary data.</text>
</comment>
<protein>
    <recommendedName>
        <fullName evidence="5">Protein kinase domain-containing protein</fullName>
    </recommendedName>
</protein>
<evidence type="ECO:0000313" key="6">
    <source>
        <dbReference type="EMBL" id="GMT01773.1"/>
    </source>
</evidence>
<keyword evidence="2" id="KW-0547">Nucleotide-binding</keyword>
<name>A0AAV5U568_9BILA</name>
<reference evidence="6" key="1">
    <citation type="submission" date="2023-10" db="EMBL/GenBank/DDBJ databases">
        <title>Genome assembly of Pristionchus species.</title>
        <authorList>
            <person name="Yoshida K."/>
            <person name="Sommer R.J."/>
        </authorList>
    </citation>
    <scope>NUCLEOTIDE SEQUENCE</scope>
    <source>
        <strain evidence="6">RS0144</strain>
    </source>
</reference>
<dbReference type="AlphaFoldDB" id="A0AAV5U568"/>
<dbReference type="Pfam" id="PF00069">
    <property type="entry name" value="Pkinase"/>
    <property type="match status" value="1"/>
</dbReference>
<gene>
    <name evidence="6" type="ORF">PENTCL1PPCAC_23947</name>
</gene>
<proteinExistence type="predicted"/>
<dbReference type="PANTHER" id="PTHR11042:SF91">
    <property type="entry name" value="EUKARYOTIC TRANSLATION INITIATION FACTOR 2-ALPHA KINASE"/>
    <property type="match status" value="1"/>
</dbReference>
<feature type="domain" description="Protein kinase" evidence="5">
    <location>
        <begin position="1"/>
        <end position="192"/>
    </location>
</feature>
<dbReference type="GO" id="GO:0005737">
    <property type="term" value="C:cytoplasm"/>
    <property type="evidence" value="ECO:0007669"/>
    <property type="project" value="TreeGrafter"/>
</dbReference>
<dbReference type="SUPFAM" id="SSF56112">
    <property type="entry name" value="Protein kinase-like (PK-like)"/>
    <property type="match status" value="1"/>
</dbReference>
<dbReference type="InterPro" id="IPR000719">
    <property type="entry name" value="Prot_kinase_dom"/>
</dbReference>
<dbReference type="PANTHER" id="PTHR11042">
    <property type="entry name" value="EUKARYOTIC TRANSLATION INITIATION FACTOR 2-ALPHA KINASE EIF2-ALPHA KINASE -RELATED"/>
    <property type="match status" value="1"/>
</dbReference>
<keyword evidence="7" id="KW-1185">Reference proteome</keyword>
<evidence type="ECO:0000256" key="2">
    <source>
        <dbReference type="ARBA" id="ARBA00022741"/>
    </source>
</evidence>
<evidence type="ECO:0000313" key="7">
    <source>
        <dbReference type="Proteomes" id="UP001432027"/>
    </source>
</evidence>
<dbReference type="Proteomes" id="UP001432027">
    <property type="component" value="Unassembled WGS sequence"/>
</dbReference>
<evidence type="ECO:0000259" key="5">
    <source>
        <dbReference type="PROSITE" id="PS50011"/>
    </source>
</evidence>
<feature type="non-terminal residue" evidence="6">
    <location>
        <position position="1"/>
    </location>
</feature>
<accession>A0AAV5U568</accession>
<dbReference type="PROSITE" id="PS50011">
    <property type="entry name" value="PROTEIN_KINASE_DOM"/>
    <property type="match status" value="1"/>
</dbReference>
<dbReference type="GO" id="GO:0005524">
    <property type="term" value="F:ATP binding"/>
    <property type="evidence" value="ECO:0007669"/>
    <property type="project" value="UniProtKB-KW"/>
</dbReference>
<dbReference type="GO" id="GO:0005634">
    <property type="term" value="C:nucleus"/>
    <property type="evidence" value="ECO:0007669"/>
    <property type="project" value="TreeGrafter"/>
</dbReference>
<keyword evidence="3" id="KW-0418">Kinase</keyword>
<evidence type="ECO:0000256" key="4">
    <source>
        <dbReference type="ARBA" id="ARBA00022840"/>
    </source>
</evidence>
<evidence type="ECO:0000256" key="1">
    <source>
        <dbReference type="ARBA" id="ARBA00022679"/>
    </source>
</evidence>
<dbReference type="EMBL" id="BTSX01000005">
    <property type="protein sequence ID" value="GMT01773.1"/>
    <property type="molecule type" value="Genomic_DNA"/>
</dbReference>